<evidence type="ECO:0000313" key="3">
    <source>
        <dbReference type="Proteomes" id="UP000070452"/>
    </source>
</evidence>
<dbReference type="InterPro" id="IPR008964">
    <property type="entry name" value="Invasin/intimin_cell_adhesion"/>
</dbReference>
<dbReference type="AlphaFoldDB" id="A0A132P9Z6"/>
<protein>
    <recommendedName>
        <fullName evidence="1">BIG2 domain-containing protein</fullName>
    </recommendedName>
</protein>
<organism evidence="2 3">
    <name type="scientific">Enterococcus faecium</name>
    <name type="common">Streptococcus faecium</name>
    <dbReference type="NCBI Taxonomy" id="1352"/>
    <lineage>
        <taxon>Bacteria</taxon>
        <taxon>Bacillati</taxon>
        <taxon>Bacillota</taxon>
        <taxon>Bacilli</taxon>
        <taxon>Lactobacillales</taxon>
        <taxon>Enterococcaceae</taxon>
        <taxon>Enterococcus</taxon>
    </lineage>
</organism>
<dbReference type="Gene3D" id="2.60.40.1080">
    <property type="match status" value="1"/>
</dbReference>
<dbReference type="SUPFAM" id="SSF49373">
    <property type="entry name" value="Invasin/intimin cell-adhesion fragments"/>
    <property type="match status" value="1"/>
</dbReference>
<name>A0A132P9Z6_ENTFC</name>
<dbReference type="Proteomes" id="UP000070452">
    <property type="component" value="Unassembled WGS sequence"/>
</dbReference>
<dbReference type="SMART" id="SM00635">
    <property type="entry name" value="BID_2"/>
    <property type="match status" value="1"/>
</dbReference>
<dbReference type="Pfam" id="PF02368">
    <property type="entry name" value="Big_2"/>
    <property type="match status" value="1"/>
</dbReference>
<dbReference type="EMBL" id="LRHK01000001">
    <property type="protein sequence ID" value="KWX18762.1"/>
    <property type="molecule type" value="Genomic_DNA"/>
</dbReference>
<sequence>MPDTFKIYKKKGTEFTKVAEGESPLSITGIAANTQVAKGDYQTTRVVGGQESVKVDIPAFTTLPISVTGVTLDKTTAEVEQGGTLKLTPTVTPANATDKIGSWSSSNTAVATVTGGNVTVKTDAEVGGTTEVSFTTTDGGKVAKCTITVIEKTAG</sequence>
<reference evidence="2 3" key="1">
    <citation type="submission" date="2016-01" db="EMBL/GenBank/DDBJ databases">
        <title>Molecular Mechanisms for transfer of large genomic segments between Enterococcus faecium strains.</title>
        <authorList>
            <person name="Garcia-Solache M.A."/>
            <person name="Lebreton F."/>
            <person name="Mclaughlin R.E."/>
            <person name="Whiteaker J.D."/>
            <person name="Gilmore M.S."/>
            <person name="Rice L.B."/>
        </authorList>
    </citation>
    <scope>NUCLEOTIDE SEQUENCE [LARGE SCALE GENOMIC DNA]</scope>
    <source>
        <strain evidence="2 3">D344RRF x C68</strain>
    </source>
</reference>
<feature type="domain" description="BIG2" evidence="1">
    <location>
        <begin position="66"/>
        <end position="146"/>
    </location>
</feature>
<evidence type="ECO:0000259" key="1">
    <source>
        <dbReference type="SMART" id="SM00635"/>
    </source>
</evidence>
<proteinExistence type="predicted"/>
<dbReference type="RefSeq" id="WP_002318065.1">
    <property type="nucleotide sequence ID" value="NZ_LOQQ01000010.1"/>
</dbReference>
<dbReference type="InterPro" id="IPR003343">
    <property type="entry name" value="Big_2"/>
</dbReference>
<gene>
    <name evidence="2" type="ORF">AWT83_09880</name>
</gene>
<comment type="caution">
    <text evidence="2">The sequence shown here is derived from an EMBL/GenBank/DDBJ whole genome shotgun (WGS) entry which is preliminary data.</text>
</comment>
<evidence type="ECO:0000313" key="2">
    <source>
        <dbReference type="EMBL" id="KWX18762.1"/>
    </source>
</evidence>
<accession>A0A132P9Z6</accession>